<dbReference type="EMBL" id="JACEIK010000003">
    <property type="protein sequence ID" value="MCD7445987.1"/>
    <property type="molecule type" value="Genomic_DNA"/>
</dbReference>
<dbReference type="PANTHER" id="PTHR11877:SF51">
    <property type="entry name" value="CHALCONE SYNTHASE"/>
    <property type="match status" value="1"/>
</dbReference>
<gene>
    <name evidence="3" type="ORF">HAX54_024691</name>
</gene>
<dbReference type="InterPro" id="IPR016039">
    <property type="entry name" value="Thiolase-like"/>
</dbReference>
<keyword evidence="4" id="KW-1185">Reference proteome</keyword>
<accession>A0ABS8RH06</accession>
<proteinExistence type="inferred from homology"/>
<dbReference type="Gene3D" id="3.40.47.10">
    <property type="match status" value="2"/>
</dbReference>
<sequence length="179" mass="19303">MKLLGLRPSVKRLMMYQQGCSGAGTALRLVKDLAENNKEARVLVVCSELINLIGFHGPSNTALNVLVGQALNAHTGGRAIVNQIKLILGLKIEKLKATRHVLSDYGNMGSGTVLFVLDEMRKASINEGLGNTGEGLEWGVLCSFGSGLTIEAIALCSVSILDGVYIENNYLDIQYYYIS</sequence>
<evidence type="ECO:0000259" key="2">
    <source>
        <dbReference type="Pfam" id="PF02797"/>
    </source>
</evidence>
<reference evidence="3 4" key="1">
    <citation type="journal article" date="2021" name="BMC Genomics">
        <title>Datura genome reveals duplications of psychoactive alkaloid biosynthetic genes and high mutation rate following tissue culture.</title>
        <authorList>
            <person name="Rajewski A."/>
            <person name="Carter-House D."/>
            <person name="Stajich J."/>
            <person name="Litt A."/>
        </authorList>
    </citation>
    <scope>NUCLEOTIDE SEQUENCE [LARGE SCALE GENOMIC DNA]</scope>
    <source>
        <strain evidence="3">AR-01</strain>
    </source>
</reference>
<evidence type="ECO:0000256" key="1">
    <source>
        <dbReference type="ARBA" id="ARBA00005531"/>
    </source>
</evidence>
<comment type="similarity">
    <text evidence="1">Belongs to the thiolase-like superfamily. Chalcone/stilbene synthases family.</text>
</comment>
<dbReference type="PANTHER" id="PTHR11877">
    <property type="entry name" value="HYDROXYMETHYLGLUTARYL-COA SYNTHASE"/>
    <property type="match status" value="1"/>
</dbReference>
<protein>
    <recommendedName>
        <fullName evidence="2">Chalcone/stilbene synthase C-terminal domain-containing protein</fullName>
    </recommendedName>
</protein>
<name>A0ABS8RH06_DATST</name>
<comment type="caution">
    <text evidence="3">The sequence shown here is derived from an EMBL/GenBank/DDBJ whole genome shotgun (WGS) entry which is preliminary data.</text>
</comment>
<dbReference type="Proteomes" id="UP000823775">
    <property type="component" value="Unassembled WGS sequence"/>
</dbReference>
<dbReference type="SUPFAM" id="SSF53901">
    <property type="entry name" value="Thiolase-like"/>
    <property type="match status" value="2"/>
</dbReference>
<dbReference type="InterPro" id="IPR012328">
    <property type="entry name" value="Chalcone/stilbene_synt_C"/>
</dbReference>
<dbReference type="InterPro" id="IPR011141">
    <property type="entry name" value="Polyketide_synthase_type-III"/>
</dbReference>
<feature type="domain" description="Chalcone/stilbene synthase C-terminal" evidence="2">
    <location>
        <begin position="22"/>
        <end position="158"/>
    </location>
</feature>
<evidence type="ECO:0000313" key="3">
    <source>
        <dbReference type="EMBL" id="MCD7445987.1"/>
    </source>
</evidence>
<dbReference type="Pfam" id="PF02797">
    <property type="entry name" value="Chal_sti_synt_C"/>
    <property type="match status" value="1"/>
</dbReference>
<evidence type="ECO:0000313" key="4">
    <source>
        <dbReference type="Proteomes" id="UP000823775"/>
    </source>
</evidence>
<organism evidence="3 4">
    <name type="scientific">Datura stramonium</name>
    <name type="common">Jimsonweed</name>
    <name type="synonym">Common thornapple</name>
    <dbReference type="NCBI Taxonomy" id="4076"/>
    <lineage>
        <taxon>Eukaryota</taxon>
        <taxon>Viridiplantae</taxon>
        <taxon>Streptophyta</taxon>
        <taxon>Embryophyta</taxon>
        <taxon>Tracheophyta</taxon>
        <taxon>Spermatophyta</taxon>
        <taxon>Magnoliopsida</taxon>
        <taxon>eudicotyledons</taxon>
        <taxon>Gunneridae</taxon>
        <taxon>Pentapetalae</taxon>
        <taxon>asterids</taxon>
        <taxon>lamiids</taxon>
        <taxon>Solanales</taxon>
        <taxon>Solanaceae</taxon>
        <taxon>Solanoideae</taxon>
        <taxon>Datureae</taxon>
        <taxon>Datura</taxon>
    </lineage>
</organism>